<sequence>MVDEPALLERGVLTAPMEAWNLAVRRAEVIGRLAAGRTVGHAAADSAAAELGVPRRQVYAMLARWRTGSGLASDLISGRSSGGRGRELLPEPVETVMREVLRSKYVSRQRRSLAAVYREVVRRCRAQGLRVPSRGTLTRRATRLDPVATTTARQGPDAARALQEAGGEPPPATAILQQVQMDHTPVDLIVVDDRHRLPIGRPYPKPTPARTTVARSK</sequence>
<dbReference type="Proteomes" id="UP001241758">
    <property type="component" value="Unassembled WGS sequence"/>
</dbReference>
<name>A0ABT6WP86_9ACTN</name>
<evidence type="ECO:0000313" key="3">
    <source>
        <dbReference type="EMBL" id="MDI6101544.1"/>
    </source>
</evidence>
<reference evidence="3 4" key="1">
    <citation type="submission" date="2023-05" db="EMBL/GenBank/DDBJ databases">
        <title>Actinoplanes sp. NEAU-A12 genome sequencing.</title>
        <authorList>
            <person name="Wang Z.-S."/>
        </authorList>
    </citation>
    <scope>NUCLEOTIDE SEQUENCE [LARGE SCALE GENOMIC DNA]</scope>
    <source>
        <strain evidence="3 4">NEAU-A12</strain>
    </source>
</reference>
<evidence type="ECO:0000256" key="1">
    <source>
        <dbReference type="SAM" id="MobiDB-lite"/>
    </source>
</evidence>
<accession>A0ABT6WP86</accession>
<dbReference type="Gene3D" id="1.10.10.60">
    <property type="entry name" value="Homeodomain-like"/>
    <property type="match status" value="1"/>
</dbReference>
<evidence type="ECO:0000313" key="4">
    <source>
        <dbReference type="Proteomes" id="UP001241758"/>
    </source>
</evidence>
<keyword evidence="4" id="KW-1185">Reference proteome</keyword>
<feature type="region of interest" description="Disordered" evidence="1">
    <location>
        <begin position="197"/>
        <end position="217"/>
    </location>
</feature>
<dbReference type="RefSeq" id="WP_282762437.1">
    <property type="nucleotide sequence ID" value="NZ_JASCTH010000015.1"/>
</dbReference>
<feature type="domain" description="Mu DNA binding I gamma subdomain" evidence="2">
    <location>
        <begin position="96"/>
        <end position="162"/>
    </location>
</feature>
<feature type="region of interest" description="Disordered" evidence="1">
    <location>
        <begin position="147"/>
        <end position="171"/>
    </location>
</feature>
<dbReference type="Pfam" id="PF09039">
    <property type="entry name" value="HTH_Tnp_Mu_2"/>
    <property type="match status" value="1"/>
</dbReference>
<gene>
    <name evidence="3" type="ORF">QLQ12_23270</name>
</gene>
<protein>
    <submittedName>
        <fullName evidence="3">Helix-turn-helix domain-containing protein</fullName>
    </submittedName>
</protein>
<proteinExistence type="predicted"/>
<dbReference type="InterPro" id="IPR015126">
    <property type="entry name" value="Mu_I-gamma"/>
</dbReference>
<dbReference type="EMBL" id="JASCTH010000015">
    <property type="protein sequence ID" value="MDI6101544.1"/>
    <property type="molecule type" value="Genomic_DNA"/>
</dbReference>
<comment type="caution">
    <text evidence="3">The sequence shown here is derived from an EMBL/GenBank/DDBJ whole genome shotgun (WGS) entry which is preliminary data.</text>
</comment>
<evidence type="ECO:0000259" key="2">
    <source>
        <dbReference type="Pfam" id="PF09039"/>
    </source>
</evidence>
<organism evidence="3 4">
    <name type="scientific">Actinoplanes sandaracinus</name>
    <dbReference type="NCBI Taxonomy" id="3045177"/>
    <lineage>
        <taxon>Bacteria</taxon>
        <taxon>Bacillati</taxon>
        <taxon>Actinomycetota</taxon>
        <taxon>Actinomycetes</taxon>
        <taxon>Micromonosporales</taxon>
        <taxon>Micromonosporaceae</taxon>
        <taxon>Actinoplanes</taxon>
    </lineage>
</organism>